<feature type="transmembrane region" description="Helical" evidence="6">
    <location>
        <begin position="133"/>
        <end position="153"/>
    </location>
</feature>
<dbReference type="AlphaFoldDB" id="A0A6J7XNP8"/>
<feature type="transmembrane region" description="Helical" evidence="6">
    <location>
        <begin position="242"/>
        <end position="264"/>
    </location>
</feature>
<feature type="transmembrane region" description="Helical" evidence="6">
    <location>
        <begin position="35"/>
        <end position="55"/>
    </location>
</feature>
<feature type="transmembrane region" description="Helical" evidence="6">
    <location>
        <begin position="174"/>
        <end position="199"/>
    </location>
</feature>
<sequence length="268" mass="29265">MFTTAVVPLRPEPPEKTGVIDMEAFYAPRYFREKAIASLFHGEFSASFFVSSIYTTKVLLLIRNIPAFFATTMLLAIVPGQGMAMILRQSIVGGKRPALYSVLGNSVGLLVWGTLSAIGLSAIFATSPLAFDILKWTGVGFLVFLSIQTLFSLRNKFGKFDLQSQAASQPLSAFRLGLLTNLTNVKAAVFAVAFLPTFVPDNFSLALGIFIFGCLWPLVSSCWYIFLVWTVDYSSEYIQRPIIRRILTAVSAVGIAVLAIGLALSSNH</sequence>
<protein>
    <submittedName>
        <fullName evidence="7">Unannotated protein</fullName>
    </submittedName>
</protein>
<feature type="transmembrane region" description="Helical" evidence="6">
    <location>
        <begin position="205"/>
        <end position="230"/>
    </location>
</feature>
<organism evidence="7">
    <name type="scientific">freshwater metagenome</name>
    <dbReference type="NCBI Taxonomy" id="449393"/>
    <lineage>
        <taxon>unclassified sequences</taxon>
        <taxon>metagenomes</taxon>
        <taxon>ecological metagenomes</taxon>
    </lineage>
</organism>
<evidence type="ECO:0000256" key="3">
    <source>
        <dbReference type="ARBA" id="ARBA00022692"/>
    </source>
</evidence>
<evidence type="ECO:0000256" key="5">
    <source>
        <dbReference type="ARBA" id="ARBA00023136"/>
    </source>
</evidence>
<evidence type="ECO:0000256" key="1">
    <source>
        <dbReference type="ARBA" id="ARBA00004651"/>
    </source>
</evidence>
<name>A0A6J7XNP8_9ZZZZ</name>
<evidence type="ECO:0000256" key="2">
    <source>
        <dbReference type="ARBA" id="ARBA00022475"/>
    </source>
</evidence>
<keyword evidence="2" id="KW-1003">Cell membrane</keyword>
<keyword evidence="3 6" id="KW-0812">Transmembrane</keyword>
<dbReference type="Pfam" id="PF01810">
    <property type="entry name" value="LysE"/>
    <property type="match status" value="1"/>
</dbReference>
<dbReference type="PANTHER" id="PTHR30086:SF20">
    <property type="entry name" value="ARGININE EXPORTER PROTEIN ARGO-RELATED"/>
    <property type="match status" value="1"/>
</dbReference>
<dbReference type="InterPro" id="IPR001123">
    <property type="entry name" value="LeuE-type"/>
</dbReference>
<feature type="transmembrane region" description="Helical" evidence="6">
    <location>
        <begin position="67"/>
        <end position="87"/>
    </location>
</feature>
<keyword evidence="4 6" id="KW-1133">Transmembrane helix</keyword>
<evidence type="ECO:0000256" key="6">
    <source>
        <dbReference type="SAM" id="Phobius"/>
    </source>
</evidence>
<feature type="transmembrane region" description="Helical" evidence="6">
    <location>
        <begin position="99"/>
        <end position="127"/>
    </location>
</feature>
<gene>
    <name evidence="7" type="ORF">UFOPK3554_00003</name>
</gene>
<evidence type="ECO:0000313" key="7">
    <source>
        <dbReference type="EMBL" id="CAB5238959.1"/>
    </source>
</evidence>
<dbReference type="GO" id="GO:0015171">
    <property type="term" value="F:amino acid transmembrane transporter activity"/>
    <property type="evidence" value="ECO:0007669"/>
    <property type="project" value="TreeGrafter"/>
</dbReference>
<proteinExistence type="predicted"/>
<dbReference type="GO" id="GO:0005886">
    <property type="term" value="C:plasma membrane"/>
    <property type="evidence" value="ECO:0007669"/>
    <property type="project" value="UniProtKB-SubCell"/>
</dbReference>
<dbReference type="PANTHER" id="PTHR30086">
    <property type="entry name" value="ARGININE EXPORTER PROTEIN ARGO"/>
    <property type="match status" value="1"/>
</dbReference>
<keyword evidence="5 6" id="KW-0472">Membrane</keyword>
<evidence type="ECO:0000256" key="4">
    <source>
        <dbReference type="ARBA" id="ARBA00022989"/>
    </source>
</evidence>
<accession>A0A6J7XNP8</accession>
<comment type="subcellular location">
    <subcellularLocation>
        <location evidence="1">Cell membrane</location>
        <topology evidence="1">Multi-pass membrane protein</topology>
    </subcellularLocation>
</comment>
<dbReference type="EMBL" id="CAFBSG010000001">
    <property type="protein sequence ID" value="CAB5238959.1"/>
    <property type="molecule type" value="Genomic_DNA"/>
</dbReference>
<reference evidence="7" key="1">
    <citation type="submission" date="2020-05" db="EMBL/GenBank/DDBJ databases">
        <authorList>
            <person name="Chiriac C."/>
            <person name="Salcher M."/>
            <person name="Ghai R."/>
            <person name="Kavagutti S V."/>
        </authorList>
    </citation>
    <scope>NUCLEOTIDE SEQUENCE</scope>
</reference>